<name>A0A0D7B422_9AGAR</name>
<dbReference type="AlphaFoldDB" id="A0A0D7B422"/>
<dbReference type="EMBL" id="KN880645">
    <property type="protein sequence ID" value="KIY64266.1"/>
    <property type="molecule type" value="Genomic_DNA"/>
</dbReference>
<reference evidence="2 3" key="1">
    <citation type="journal article" date="2015" name="Fungal Genet. Biol.">
        <title>Evolution of novel wood decay mechanisms in Agaricales revealed by the genome sequences of Fistulina hepatica and Cylindrobasidium torrendii.</title>
        <authorList>
            <person name="Floudas D."/>
            <person name="Held B.W."/>
            <person name="Riley R."/>
            <person name="Nagy L.G."/>
            <person name="Koehler G."/>
            <person name="Ransdell A.S."/>
            <person name="Younus H."/>
            <person name="Chow J."/>
            <person name="Chiniquy J."/>
            <person name="Lipzen A."/>
            <person name="Tritt A."/>
            <person name="Sun H."/>
            <person name="Haridas S."/>
            <person name="LaButti K."/>
            <person name="Ohm R.A."/>
            <person name="Kues U."/>
            <person name="Blanchette R.A."/>
            <person name="Grigoriev I.V."/>
            <person name="Minto R.E."/>
            <person name="Hibbett D.S."/>
        </authorList>
    </citation>
    <scope>NUCLEOTIDE SEQUENCE [LARGE SCALE GENOMIC DNA]</scope>
    <source>
        <strain evidence="2 3">FP15055 ss-10</strain>
    </source>
</reference>
<gene>
    <name evidence="2" type="ORF">CYLTODRAFT_457358</name>
</gene>
<protein>
    <submittedName>
        <fullName evidence="2">Uncharacterized protein</fullName>
    </submittedName>
</protein>
<accession>A0A0D7B422</accession>
<proteinExistence type="predicted"/>
<evidence type="ECO:0000313" key="3">
    <source>
        <dbReference type="Proteomes" id="UP000054007"/>
    </source>
</evidence>
<evidence type="ECO:0000256" key="1">
    <source>
        <dbReference type="SAM" id="MobiDB-lite"/>
    </source>
</evidence>
<sequence length="281" mass="31710">MATKFTLEGFLRLAFAKQDQFFAAARAKRETSALRARLPKSFNKQPSKRITVSPRLEPFYTEYNRYGGPHSSSVMVYCYAISLDVDCVDGEEKTLELALEFWKIGMANMTSTAEAVSYELNLRYDGIEATAFAGCHGDCREDIHKIVSESLKIQEILRAFMEDCGVEVQGEPQRPKKKRKVEAAKEPPTGSKKVDVDALPDVVDAQCMELLTAILGPSGKKVLDVDSSLFRWWSWTLMKIIQKGHCGSSGWMRSTTSFLRRTPAAEEHEIDFPYPDDEDEE</sequence>
<feature type="region of interest" description="Disordered" evidence="1">
    <location>
        <begin position="170"/>
        <end position="193"/>
    </location>
</feature>
<organism evidence="2 3">
    <name type="scientific">Cylindrobasidium torrendii FP15055 ss-10</name>
    <dbReference type="NCBI Taxonomy" id="1314674"/>
    <lineage>
        <taxon>Eukaryota</taxon>
        <taxon>Fungi</taxon>
        <taxon>Dikarya</taxon>
        <taxon>Basidiomycota</taxon>
        <taxon>Agaricomycotina</taxon>
        <taxon>Agaricomycetes</taxon>
        <taxon>Agaricomycetidae</taxon>
        <taxon>Agaricales</taxon>
        <taxon>Marasmiineae</taxon>
        <taxon>Physalacriaceae</taxon>
        <taxon>Cylindrobasidium</taxon>
    </lineage>
</organism>
<keyword evidence="3" id="KW-1185">Reference proteome</keyword>
<dbReference type="Proteomes" id="UP000054007">
    <property type="component" value="Unassembled WGS sequence"/>
</dbReference>
<evidence type="ECO:0000313" key="2">
    <source>
        <dbReference type="EMBL" id="KIY64266.1"/>
    </source>
</evidence>